<dbReference type="CDD" id="cd01610">
    <property type="entry name" value="PAP2_like"/>
    <property type="match status" value="1"/>
</dbReference>
<evidence type="ECO:0000313" key="4">
    <source>
        <dbReference type="Proteomes" id="UP000007435"/>
    </source>
</evidence>
<feature type="chain" id="PRO_5005673911" evidence="1">
    <location>
        <begin position="22"/>
        <end position="206"/>
    </location>
</feature>
<evidence type="ECO:0000259" key="2">
    <source>
        <dbReference type="SMART" id="SM00014"/>
    </source>
</evidence>
<dbReference type="SUPFAM" id="SSF48317">
    <property type="entry name" value="Acid phosphatase/Vanadium-dependent haloperoxidase"/>
    <property type="match status" value="1"/>
</dbReference>
<keyword evidence="1" id="KW-0732">Signal</keyword>
<evidence type="ECO:0000313" key="3">
    <source>
        <dbReference type="EMBL" id="ADQ16040.1"/>
    </source>
</evidence>
<feature type="signal peptide" evidence="1">
    <location>
        <begin position="1"/>
        <end position="21"/>
    </location>
</feature>
<keyword evidence="4" id="KW-1185">Reference proteome</keyword>
<dbReference type="InterPro" id="IPR000326">
    <property type="entry name" value="PAP2/HPO"/>
</dbReference>
<dbReference type="eggNOG" id="COG0671">
    <property type="taxonomic scope" value="Bacteria"/>
</dbReference>
<feature type="domain" description="Phosphatidic acid phosphatase type 2/haloperoxidase" evidence="2">
    <location>
        <begin position="75"/>
        <end position="185"/>
    </location>
</feature>
<reference evidence="3 4" key="2">
    <citation type="journal article" date="2011" name="Stand. Genomic Sci.">
        <title>Complete genome sequence of Leadbetterella byssophila type strain (4M15).</title>
        <authorList>
            <person name="Abt B."/>
            <person name="Teshima H."/>
            <person name="Lucas S."/>
            <person name="Lapidus A."/>
            <person name="Del Rio T.G."/>
            <person name="Nolan M."/>
            <person name="Tice H."/>
            <person name="Cheng J.F."/>
            <person name="Pitluck S."/>
            <person name="Liolios K."/>
            <person name="Pagani I."/>
            <person name="Ivanova N."/>
            <person name="Mavromatis K."/>
            <person name="Pati A."/>
            <person name="Tapia R."/>
            <person name="Han C."/>
            <person name="Goodwin L."/>
            <person name="Chen A."/>
            <person name="Palaniappan K."/>
            <person name="Land M."/>
            <person name="Hauser L."/>
            <person name="Chang Y.J."/>
            <person name="Jeffries C.D."/>
            <person name="Rohde M."/>
            <person name="Goker M."/>
            <person name="Tindall B.J."/>
            <person name="Detter J.C."/>
            <person name="Woyke T."/>
            <person name="Bristow J."/>
            <person name="Eisen J.A."/>
            <person name="Markowitz V."/>
            <person name="Hugenholtz P."/>
            <person name="Klenk H.P."/>
            <person name="Kyrpides N.C."/>
        </authorList>
    </citation>
    <scope>NUCLEOTIDE SEQUENCE [LARGE SCALE GENOMIC DNA]</scope>
    <source>
        <strain evidence="4">DSM 17132 / JCM 16389 / KACC 11308 / NBRC 106382 / 4M15</strain>
    </source>
</reference>
<evidence type="ECO:0000256" key="1">
    <source>
        <dbReference type="SAM" id="SignalP"/>
    </source>
</evidence>
<gene>
    <name evidence="3" type="ordered locus">Lbys_0247</name>
</gene>
<dbReference type="OrthoDB" id="9773582at2"/>
<accession>E4RU59</accession>
<dbReference type="PANTHER" id="PTHR14969">
    <property type="entry name" value="SPHINGOSINE-1-PHOSPHATE PHOSPHOHYDROLASE"/>
    <property type="match status" value="1"/>
</dbReference>
<protein>
    <submittedName>
        <fullName evidence="3">Phosphoesterase PA-phosphatase related protein</fullName>
    </submittedName>
</protein>
<dbReference type="HOGENOM" id="CLU_072573_10_3_10"/>
<reference key="1">
    <citation type="submission" date="2010-11" db="EMBL/GenBank/DDBJ databases">
        <title>The complete genome of Leadbetterella byssophila DSM 17132.</title>
        <authorList>
            <consortium name="US DOE Joint Genome Institute (JGI-PGF)"/>
            <person name="Lucas S."/>
            <person name="Copeland A."/>
            <person name="Lapidus A."/>
            <person name="Glavina del Rio T."/>
            <person name="Dalin E."/>
            <person name="Tice H."/>
            <person name="Bruce D."/>
            <person name="Goodwin L."/>
            <person name="Pitluck S."/>
            <person name="Kyrpides N."/>
            <person name="Mavromatis K."/>
            <person name="Ivanova N."/>
            <person name="Teshima H."/>
            <person name="Brettin T."/>
            <person name="Detter J.C."/>
            <person name="Han C."/>
            <person name="Tapia R."/>
            <person name="Land M."/>
            <person name="Hauser L."/>
            <person name="Markowitz V."/>
            <person name="Cheng J.-F."/>
            <person name="Hugenholtz P."/>
            <person name="Woyke T."/>
            <person name="Wu D."/>
            <person name="Tindall B."/>
            <person name="Pomrenke H.G."/>
            <person name="Brambilla E."/>
            <person name="Klenk H.-P."/>
            <person name="Eisen J.A."/>
        </authorList>
    </citation>
    <scope>NUCLEOTIDE SEQUENCE [LARGE SCALE GENOMIC DNA]</scope>
    <source>
        <strain>DSM 17132</strain>
    </source>
</reference>
<sequence length="206" mass="22664">MKRIFAITFLTCASLSGLAQGWDLKKLEDINLGRNTDMDKPLNFLSNSTDYLAVGFPVGMLAVGFAKDDASLKQEGFQMATTTVMTYGLGYVLKKVIDKERPYVTHPHIQNYKEFSGGSFPSGSTALAFATGTSLSLSYPKWYVILPSTLYACTVGYSRLHLGAHYPSDVFAGAALGIGTAFASRKLNQWVRNEGKKKKLKQQMHE</sequence>
<dbReference type="KEGG" id="lby:Lbys_0247"/>
<dbReference type="PANTHER" id="PTHR14969:SF13">
    <property type="entry name" value="AT30094P"/>
    <property type="match status" value="1"/>
</dbReference>
<dbReference type="SMART" id="SM00014">
    <property type="entry name" value="acidPPc"/>
    <property type="match status" value="1"/>
</dbReference>
<name>E4RU59_LEAB4</name>
<dbReference type="RefSeq" id="WP_013407095.1">
    <property type="nucleotide sequence ID" value="NC_014655.1"/>
</dbReference>
<dbReference type="Pfam" id="PF01569">
    <property type="entry name" value="PAP2"/>
    <property type="match status" value="1"/>
</dbReference>
<dbReference type="Proteomes" id="UP000007435">
    <property type="component" value="Chromosome"/>
</dbReference>
<organism evidence="3 4">
    <name type="scientific">Leadbetterella byssophila (strain DSM 17132 / JCM 16389 / KACC 11308 / NBRC 106382 / 4M15)</name>
    <dbReference type="NCBI Taxonomy" id="649349"/>
    <lineage>
        <taxon>Bacteria</taxon>
        <taxon>Pseudomonadati</taxon>
        <taxon>Bacteroidota</taxon>
        <taxon>Cytophagia</taxon>
        <taxon>Cytophagales</taxon>
        <taxon>Leadbetterellaceae</taxon>
        <taxon>Leadbetterella</taxon>
    </lineage>
</organism>
<proteinExistence type="predicted"/>
<dbReference type="Gene3D" id="1.20.144.10">
    <property type="entry name" value="Phosphatidic acid phosphatase type 2/haloperoxidase"/>
    <property type="match status" value="1"/>
</dbReference>
<dbReference type="InterPro" id="IPR036938">
    <property type="entry name" value="PAP2/HPO_sf"/>
</dbReference>
<dbReference type="EMBL" id="CP002305">
    <property type="protein sequence ID" value="ADQ16040.1"/>
    <property type="molecule type" value="Genomic_DNA"/>
</dbReference>
<dbReference type="STRING" id="649349.Lbys_0247"/>
<dbReference type="AlphaFoldDB" id="E4RU59"/>